<dbReference type="Proteomes" id="UP000179786">
    <property type="component" value="Unassembled WGS sequence"/>
</dbReference>
<dbReference type="AlphaFoldDB" id="A0A1S1N167"/>
<proteinExistence type="predicted"/>
<comment type="caution">
    <text evidence="1">The sequence shown here is derived from an EMBL/GenBank/DDBJ whole genome shotgun (WGS) entry which is preliminary data.</text>
</comment>
<protein>
    <recommendedName>
        <fullName evidence="3">Solute-binding protein family 3/N-terminal domain-containing protein</fullName>
    </recommendedName>
</protein>
<reference evidence="1 2" key="1">
    <citation type="submission" date="2016-09" db="EMBL/GenBank/DDBJ databases">
        <title>Pseudoalteromonas amylolytica sp. nov., isolated from the surface seawater.</title>
        <authorList>
            <person name="Wu Y.-H."/>
            <person name="Cheng H."/>
            <person name="Jin X.-B."/>
            <person name="Wang C.-S."/>
            <person name="Xu X.-W."/>
        </authorList>
    </citation>
    <scope>NUCLEOTIDE SEQUENCE [LARGE SCALE GENOMIC DNA]</scope>
    <source>
        <strain evidence="1 2">JW1</strain>
    </source>
</reference>
<accession>A0A1S1N167</accession>
<evidence type="ECO:0000313" key="1">
    <source>
        <dbReference type="EMBL" id="OHU93091.1"/>
    </source>
</evidence>
<evidence type="ECO:0000313" key="2">
    <source>
        <dbReference type="Proteomes" id="UP000179786"/>
    </source>
</evidence>
<gene>
    <name evidence="1" type="ORF">BET10_03175</name>
</gene>
<sequence length="218" mass="24639">MLAKQFGAVEVYWGGSLAEQIEFLAKGIADLILSKDNIMDAMMAESTQNYMPLIGYPSYTAFFISSREKPKIEKAYFLDKKIGLVDYPTSRSGHILPKQIFKQLDIDVSALSIVYASSHSALRDLLSKGEVDIIASYWQEHDQLRFSKNYITPIADNVSGSKWYIKMSDENTDLACSLQSSVNDVVNDMQSNYFHSLKHYWQCSTAPYGLIEGSRDEN</sequence>
<dbReference type="STRING" id="1859457.BET10_03175"/>
<keyword evidence="2" id="KW-1185">Reference proteome</keyword>
<dbReference type="Pfam" id="PF12974">
    <property type="entry name" value="Phosphonate-bd"/>
    <property type="match status" value="1"/>
</dbReference>
<evidence type="ECO:0008006" key="3">
    <source>
        <dbReference type="Google" id="ProtNLM"/>
    </source>
</evidence>
<dbReference type="EMBL" id="MKJU01000005">
    <property type="protein sequence ID" value="OHU93091.1"/>
    <property type="molecule type" value="Genomic_DNA"/>
</dbReference>
<name>A0A1S1N167_9GAMM</name>
<dbReference type="SUPFAM" id="SSF53850">
    <property type="entry name" value="Periplasmic binding protein-like II"/>
    <property type="match status" value="1"/>
</dbReference>
<organism evidence="1 2">
    <name type="scientific">Pseudoalteromonas amylolytica</name>
    <dbReference type="NCBI Taxonomy" id="1859457"/>
    <lineage>
        <taxon>Bacteria</taxon>
        <taxon>Pseudomonadati</taxon>
        <taxon>Pseudomonadota</taxon>
        <taxon>Gammaproteobacteria</taxon>
        <taxon>Alteromonadales</taxon>
        <taxon>Pseudoalteromonadaceae</taxon>
        <taxon>Pseudoalteromonas</taxon>
    </lineage>
</organism>